<evidence type="ECO:0000256" key="1">
    <source>
        <dbReference type="SAM" id="Coils"/>
    </source>
</evidence>
<keyword evidence="1" id="KW-0175">Coiled coil</keyword>
<name>A0A9P0EB17_NEZVI</name>
<gene>
    <name evidence="4" type="ORF">NEZAVI_LOCUS3913</name>
</gene>
<dbReference type="OrthoDB" id="71500at2759"/>
<dbReference type="EMBL" id="OV725078">
    <property type="protein sequence ID" value="CAH1393205.1"/>
    <property type="molecule type" value="Genomic_DNA"/>
</dbReference>
<proteinExistence type="predicted"/>
<accession>A0A9P0EB17</accession>
<dbReference type="Pfam" id="PF16501">
    <property type="entry name" value="SCAPER_N"/>
    <property type="match status" value="1"/>
</dbReference>
<feature type="compositionally biased region" description="Basic and acidic residues" evidence="2">
    <location>
        <begin position="702"/>
        <end position="712"/>
    </location>
</feature>
<organism evidence="4 5">
    <name type="scientific">Nezara viridula</name>
    <name type="common">Southern green stink bug</name>
    <name type="synonym">Cimex viridulus</name>
    <dbReference type="NCBI Taxonomy" id="85310"/>
    <lineage>
        <taxon>Eukaryota</taxon>
        <taxon>Metazoa</taxon>
        <taxon>Ecdysozoa</taxon>
        <taxon>Arthropoda</taxon>
        <taxon>Hexapoda</taxon>
        <taxon>Insecta</taxon>
        <taxon>Pterygota</taxon>
        <taxon>Neoptera</taxon>
        <taxon>Paraneoptera</taxon>
        <taxon>Hemiptera</taxon>
        <taxon>Heteroptera</taxon>
        <taxon>Panheteroptera</taxon>
        <taxon>Pentatomomorpha</taxon>
        <taxon>Pentatomoidea</taxon>
        <taxon>Pentatomidae</taxon>
        <taxon>Pentatominae</taxon>
        <taxon>Nezara</taxon>
    </lineage>
</organism>
<evidence type="ECO:0000313" key="4">
    <source>
        <dbReference type="EMBL" id="CAH1393205.1"/>
    </source>
</evidence>
<sequence>MTETTLSDQPSEVVDMKSSVKNKERGDRYSFYIVESVIRACDELYQYCLINMDSTLCHEMVIFLQSIAYDFVALNEWIKLKAVCKDLPPPVRTSVSPTRVSRHLRKMSRTRSFRRAKSEPGLNKAHFSFKEEKNRNAPKSAGVNVSAPDFVPAFSSEHNVETSWNYGLSESERNSFNNPTIQSHIDPKTGIHNQFYSHSSVGYSEEERHLNASLVNLSYTQNVLPPNFWQYSTQINLNPFQHPTLQVPHHYIPHVPHIHLPYSMYTNTLGAGNMYPVGPLGNVAEQMQCSINSGINHSFVYSTSETCLQPLDIVKNDSEDRPQSSFSDNSDIVIICNKSEVSNSDKNEKDKDLNCEQDTSKIKDVKDDSLPLITSDLKENLYVMNEVMDVREHQKTPEEISNEKLENIISTTEPLPPDKIVNETSIIVEPQMPEQIISSQNKIILGLGEDECLIHFPELKSNYSHSKQKIRNKTTVKINNIKPSYELTCSGNTPTLLNNKSNNKSHSENSNEERGTFSKLFKTSSTIEKQAVRPFVNSNKKKVKNTNSQLPSFSLKQGNTKAAKELVEKTNTTISSYVDDENNDSDGWETVKIRSKWRDQTEFKQSRTSVRNKNLQCINTIASYEFGAMIACDPENIIKPSATDEDSSLSKSINDKTFKIKQKNIQGGNIIEKSLDSEKCAKKGRRNSSNYAQKINGNAENKQTEHISSRDKTEKIDPNEMYSAYMQYINNVDEENQDSQTKNDKSILHPDAGEEIPQSVASLEEMTDFVNRDPIRALEFKRKLADEIKHQEDVKRRNEVKQQQAQKKRLQFLQCKTAKVREFVQKVEEVKAAQHQLALQRKSRIDLKLKKAEENRNMHLNIIKRKAHDEEEKLKEIAFINELEAQNRRHDSLALRQEHEERLQCLVEERQRRLEEKAAREAAVEERRRVLEAERQEKLEKMKEKRKRKQEIIDRKQQEREQERLEIAREKAREREERLLARQSAQLATVEELQKRIQQKQEESARRHVECIELIRQKAVEIGLHRNTFENVANCINVYKPDEQLKCEISLKDPDYQKINKLNQKKRFKKIKSRMAVKGNMFIDSMESSENGFSGKDLQLEKLLEKLRAFSPHEIYLWQDEECSSIDYNLNEMLVMLRTNPTLRNSFKQLKGYMLMNSIIHSFNHCAHDRLSICSLKCIIKIVNLCQVTCIDNLENCQYIVLSNIVVTLLESLKLSIKILSSSSKSWEILAEALLMICSNTLEGINLMKDDQIRHIPDFSLRMKDLISYIMFSGIMNAVVNIFRASEIDEKFTHTSLIIPCISFFSSLLSTKFKTEEFMSMLKTTDLFGTVPFLYEGLMQHLTKDGSLPDYSLPIINIFLKFADLDLKAFQDILGSEGIALQWRGIASGLMMLCVRKKYFGELLHSVIKTVGYFAINNKKNQTLIQSGKHPTVLQQLVKLPFQYFCDSRHMELLFPTLIACSYQNATNRAIVESELNYSVLETFISSDIGRKSKLMLILLENQNGSVEVS</sequence>
<dbReference type="PANTHER" id="PTHR31434">
    <property type="entry name" value="S PHASE CYCLIN A-ASSOCIATED PROTEIN IN THE ENDOPLASMIC RETICULUM"/>
    <property type="match status" value="1"/>
</dbReference>
<feature type="coiled-coil region" evidence="1">
    <location>
        <begin position="880"/>
        <end position="1010"/>
    </location>
</feature>
<protein>
    <recommendedName>
        <fullName evidence="3">S phase cyclin A-associated protein in the endoplasmic reticulum N-terminal domain-containing protein</fullName>
    </recommendedName>
</protein>
<feature type="region of interest" description="Disordered" evidence="2">
    <location>
        <begin position="681"/>
        <end position="712"/>
    </location>
</feature>
<reference evidence="4" key="1">
    <citation type="submission" date="2022-01" db="EMBL/GenBank/DDBJ databases">
        <authorList>
            <person name="King R."/>
        </authorList>
    </citation>
    <scope>NUCLEOTIDE SEQUENCE</scope>
</reference>
<dbReference type="Proteomes" id="UP001152798">
    <property type="component" value="Chromosome 2"/>
</dbReference>
<keyword evidence="5" id="KW-1185">Reference proteome</keyword>
<evidence type="ECO:0000256" key="2">
    <source>
        <dbReference type="SAM" id="MobiDB-lite"/>
    </source>
</evidence>
<dbReference type="PANTHER" id="PTHR31434:SF2">
    <property type="entry name" value="S PHASE CYCLIN A-ASSOCIATED PROTEIN IN THE ENDOPLASMIC RETICULUM"/>
    <property type="match status" value="1"/>
</dbReference>
<evidence type="ECO:0000259" key="3">
    <source>
        <dbReference type="Pfam" id="PF16501"/>
    </source>
</evidence>
<feature type="compositionally biased region" description="Polar residues" evidence="2">
    <location>
        <begin position="687"/>
        <end position="701"/>
    </location>
</feature>
<feature type="domain" description="S phase cyclin A-associated protein in the endoplasmic reticulum N-terminal" evidence="3">
    <location>
        <begin position="21"/>
        <end position="114"/>
    </location>
</feature>
<evidence type="ECO:0000313" key="5">
    <source>
        <dbReference type="Proteomes" id="UP001152798"/>
    </source>
</evidence>
<dbReference type="InterPro" id="IPR032446">
    <property type="entry name" value="SCAPER_N"/>
</dbReference>